<evidence type="ECO:0000313" key="2">
    <source>
        <dbReference type="Proteomes" id="UP000019678"/>
    </source>
</evidence>
<protein>
    <submittedName>
        <fullName evidence="1">Uncharacterized protein</fullName>
    </submittedName>
</protein>
<evidence type="ECO:0000313" key="1">
    <source>
        <dbReference type="EMBL" id="EYF00015.1"/>
    </source>
</evidence>
<dbReference type="AlphaFoldDB" id="A0A017STU7"/>
<accession>A0A017STU7</accession>
<organism evidence="1 2">
    <name type="scientific">Chondromyces apiculatus DSM 436</name>
    <dbReference type="NCBI Taxonomy" id="1192034"/>
    <lineage>
        <taxon>Bacteria</taxon>
        <taxon>Pseudomonadati</taxon>
        <taxon>Myxococcota</taxon>
        <taxon>Polyangia</taxon>
        <taxon>Polyangiales</taxon>
        <taxon>Polyangiaceae</taxon>
        <taxon>Chondromyces</taxon>
    </lineage>
</organism>
<keyword evidence="2" id="KW-1185">Reference proteome</keyword>
<reference evidence="1 2" key="1">
    <citation type="submission" date="2013-05" db="EMBL/GenBank/DDBJ databases">
        <title>Genome assembly of Chondromyces apiculatus DSM 436.</title>
        <authorList>
            <person name="Sharma G."/>
            <person name="Khatri I."/>
            <person name="Kaur C."/>
            <person name="Mayilraj S."/>
            <person name="Subramanian S."/>
        </authorList>
    </citation>
    <scope>NUCLEOTIDE SEQUENCE [LARGE SCALE GENOMIC DNA]</scope>
    <source>
        <strain evidence="1 2">DSM 436</strain>
    </source>
</reference>
<dbReference type="Proteomes" id="UP000019678">
    <property type="component" value="Unassembled WGS sequence"/>
</dbReference>
<gene>
    <name evidence="1" type="ORF">CAP_1627</name>
</gene>
<name>A0A017STU7_9BACT</name>
<comment type="caution">
    <text evidence="1">The sequence shown here is derived from an EMBL/GenBank/DDBJ whole genome shotgun (WGS) entry which is preliminary data.</text>
</comment>
<dbReference type="EMBL" id="ASRX01000145">
    <property type="protein sequence ID" value="EYF00015.1"/>
    <property type="molecule type" value="Genomic_DNA"/>
</dbReference>
<proteinExistence type="predicted"/>
<sequence>MLHGPISSAPATPLIRLELAGPHTRIHAVLCLACPHGPAGCCAAPPAVAWADIGRIASLGGAAWLLHEIAEGRLRPSPRGLAILRVPPADVEGRPFPGRCVYLGPRGCTIAPERRSATCNYYVCDEALAPEGAPAATVRAAHAAHETLMDLYAHGDLTIADEVTATWPDGPPWDEPFLAWLATRYERLLHRKRRLLRPLQPSR</sequence>